<accession>A0AAE1Y2D9</accession>
<comment type="caution">
    <text evidence="2">The sequence shown here is derived from an EMBL/GenBank/DDBJ whole genome shotgun (WGS) entry which is preliminary data.</text>
</comment>
<evidence type="ECO:0000313" key="3">
    <source>
        <dbReference type="Proteomes" id="UP001293254"/>
    </source>
</evidence>
<proteinExistence type="predicted"/>
<protein>
    <submittedName>
        <fullName evidence="2">Uncharacterized protein</fullName>
    </submittedName>
</protein>
<evidence type="ECO:0000313" key="2">
    <source>
        <dbReference type="EMBL" id="KAK4421843.1"/>
    </source>
</evidence>
<dbReference type="Proteomes" id="UP001293254">
    <property type="component" value="Unassembled WGS sequence"/>
</dbReference>
<organism evidence="2 3">
    <name type="scientific">Sesamum alatum</name>
    <dbReference type="NCBI Taxonomy" id="300844"/>
    <lineage>
        <taxon>Eukaryota</taxon>
        <taxon>Viridiplantae</taxon>
        <taxon>Streptophyta</taxon>
        <taxon>Embryophyta</taxon>
        <taxon>Tracheophyta</taxon>
        <taxon>Spermatophyta</taxon>
        <taxon>Magnoliopsida</taxon>
        <taxon>eudicotyledons</taxon>
        <taxon>Gunneridae</taxon>
        <taxon>Pentapetalae</taxon>
        <taxon>asterids</taxon>
        <taxon>lamiids</taxon>
        <taxon>Lamiales</taxon>
        <taxon>Pedaliaceae</taxon>
        <taxon>Sesamum</taxon>
    </lineage>
</organism>
<dbReference type="EMBL" id="JACGWO010000008">
    <property type="protein sequence ID" value="KAK4421843.1"/>
    <property type="molecule type" value="Genomic_DNA"/>
</dbReference>
<feature type="region of interest" description="Disordered" evidence="1">
    <location>
        <begin position="126"/>
        <end position="179"/>
    </location>
</feature>
<reference evidence="2" key="1">
    <citation type="submission" date="2020-06" db="EMBL/GenBank/DDBJ databases">
        <authorList>
            <person name="Li T."/>
            <person name="Hu X."/>
            <person name="Zhang T."/>
            <person name="Song X."/>
            <person name="Zhang H."/>
            <person name="Dai N."/>
            <person name="Sheng W."/>
            <person name="Hou X."/>
            <person name="Wei L."/>
        </authorList>
    </citation>
    <scope>NUCLEOTIDE SEQUENCE</scope>
    <source>
        <strain evidence="2">3651</strain>
        <tissue evidence="2">Leaf</tissue>
    </source>
</reference>
<feature type="compositionally biased region" description="Pro residues" evidence="1">
    <location>
        <begin position="135"/>
        <end position="144"/>
    </location>
</feature>
<name>A0AAE1Y2D9_9LAMI</name>
<dbReference type="AlphaFoldDB" id="A0AAE1Y2D9"/>
<evidence type="ECO:0000256" key="1">
    <source>
        <dbReference type="SAM" id="MobiDB-lite"/>
    </source>
</evidence>
<keyword evidence="3" id="KW-1185">Reference proteome</keyword>
<sequence>MENLYGVFAPRPTLGECFFPFTLRSGSLGLALIDESIVPINFKAVRERIKSAGLLDHGFRAKALLEEDLLIVAGLYPVKDPYIGPESCYSRHWTPSSVPPGPASHSLYTSDVPPEPLVIEVVTSPQADTTLAPSESPPSLPFVSPPEAGSSSQKRPRVEGNPQEEFFPGGDSPQTPAFPSRVMTPQYNRKARLSNTCKTVHCEDVNSLDSPTITVTMVERYEKVRKSLVMSMSQLRGAHSQMKALNKQPTDEGTNFREELKDLKNQLEKNDLMLVV</sequence>
<reference evidence="2" key="2">
    <citation type="journal article" date="2024" name="Plant">
        <title>Genomic evolution and insights into agronomic trait innovations of Sesamum species.</title>
        <authorList>
            <person name="Miao H."/>
            <person name="Wang L."/>
            <person name="Qu L."/>
            <person name="Liu H."/>
            <person name="Sun Y."/>
            <person name="Le M."/>
            <person name="Wang Q."/>
            <person name="Wei S."/>
            <person name="Zheng Y."/>
            <person name="Lin W."/>
            <person name="Duan Y."/>
            <person name="Cao H."/>
            <person name="Xiong S."/>
            <person name="Wang X."/>
            <person name="Wei L."/>
            <person name="Li C."/>
            <person name="Ma Q."/>
            <person name="Ju M."/>
            <person name="Zhao R."/>
            <person name="Li G."/>
            <person name="Mu C."/>
            <person name="Tian Q."/>
            <person name="Mei H."/>
            <person name="Zhang T."/>
            <person name="Gao T."/>
            <person name="Zhang H."/>
        </authorList>
    </citation>
    <scope>NUCLEOTIDE SEQUENCE</scope>
    <source>
        <strain evidence="2">3651</strain>
    </source>
</reference>
<gene>
    <name evidence="2" type="ORF">Salat_2134900</name>
</gene>